<organism evidence="1 2">
    <name type="scientific">Gracilimonas mengyeensis</name>
    <dbReference type="NCBI Taxonomy" id="1302730"/>
    <lineage>
        <taxon>Bacteria</taxon>
        <taxon>Pseudomonadati</taxon>
        <taxon>Balneolota</taxon>
        <taxon>Balneolia</taxon>
        <taxon>Balneolales</taxon>
        <taxon>Balneolaceae</taxon>
        <taxon>Gracilimonas</taxon>
    </lineage>
</organism>
<dbReference type="Proteomes" id="UP000317557">
    <property type="component" value="Unassembled WGS sequence"/>
</dbReference>
<gene>
    <name evidence="1" type="ORF">SAMN06265219_10534</name>
</gene>
<dbReference type="RefSeq" id="WP_142453866.1">
    <property type="nucleotide sequence ID" value="NZ_FXTP01000005.1"/>
</dbReference>
<evidence type="ECO:0000313" key="2">
    <source>
        <dbReference type="Proteomes" id="UP000317557"/>
    </source>
</evidence>
<proteinExistence type="predicted"/>
<dbReference type="AlphaFoldDB" id="A0A521CDZ9"/>
<dbReference type="OrthoDB" id="974347at2"/>
<dbReference type="EMBL" id="FXTP01000005">
    <property type="protein sequence ID" value="SMO57001.1"/>
    <property type="molecule type" value="Genomic_DNA"/>
</dbReference>
<reference evidence="1 2" key="1">
    <citation type="submission" date="2017-05" db="EMBL/GenBank/DDBJ databases">
        <authorList>
            <person name="Varghese N."/>
            <person name="Submissions S."/>
        </authorList>
    </citation>
    <scope>NUCLEOTIDE SEQUENCE [LARGE SCALE GENOMIC DNA]</scope>
    <source>
        <strain evidence="1 2">DSM 21985</strain>
    </source>
</reference>
<sequence>MIYFDHPYPRYGLASVLYHAEIKTVTPNTIPRKEELADLAGKFINDALHTYRLHTEDKPLDNADTELRYRYLEADELATKKSAGQDSSNLYYLAPHIATGDTSANRLIGEAKKMVKKLSKGKGLDKTVQLKRSFSPFTTKINEGSKTLSNPKATLLQAGFTMAATLTQYKPAAQLDFKNQVIIPDLPLNDLLLFIDLFNKMRSWETENLKVRELKAGNKNYRPPLFNGNYPNAPNTPVFGPVGLAGAMGVWAKKVNILDQMDEVIAKLVNNPIYLVSYEASLFKQIHLGHHIARLAKEQNLPQAINGLYYADFYNPEHNRRDNPTRLLFLDMSSRFLQLYSKSAFKDFLAFRLQYPHSFSPILEDYFMNEANISKEIIESARVYGSYLNLVAYLIGKNEAENKQTGKNEFEAKARVLAQLESTAMSCKTSTELFARLNVQAGRMSNRDVPGGASAFMEATNTGKISIDTAKQLILAYMRLKGKKSAKSEDEASTAEGKTFTTN</sequence>
<evidence type="ECO:0000313" key="1">
    <source>
        <dbReference type="EMBL" id="SMO57001.1"/>
    </source>
</evidence>
<protein>
    <submittedName>
        <fullName evidence="1">Uncharacterized protein</fullName>
    </submittedName>
</protein>
<name>A0A521CDZ9_9BACT</name>
<keyword evidence="2" id="KW-1185">Reference proteome</keyword>
<accession>A0A521CDZ9</accession>